<name>A0ABV2JCT4_9FIRM</name>
<feature type="domain" description="RCK N-terminal" evidence="7">
    <location>
        <begin position="1"/>
        <end position="115"/>
    </location>
</feature>
<dbReference type="InterPro" id="IPR036291">
    <property type="entry name" value="NAD(P)-bd_dom_sf"/>
</dbReference>
<evidence type="ECO:0000259" key="7">
    <source>
        <dbReference type="PROSITE" id="PS51201"/>
    </source>
</evidence>
<protein>
    <recommendedName>
        <fullName evidence="1">Trk system potassium uptake protein TrkA</fullName>
    </recommendedName>
</protein>
<feature type="domain" description="RCK C-terminal" evidence="8">
    <location>
        <begin position="138"/>
        <end position="219"/>
    </location>
</feature>
<reference evidence="9 10" key="1">
    <citation type="submission" date="2024-06" db="EMBL/GenBank/DDBJ databases">
        <title>Genomic Encyclopedia of Type Strains, Phase IV (KMG-IV): sequencing the most valuable type-strain genomes for metagenomic binning, comparative biology and taxonomic classification.</title>
        <authorList>
            <person name="Goeker M."/>
        </authorList>
    </citation>
    <scope>NUCLEOTIDE SEQUENCE [LARGE SCALE GENOMIC DNA]</scope>
    <source>
        <strain evidence="9 10">DSM 21460</strain>
    </source>
</reference>
<dbReference type="Gene3D" id="3.30.70.1450">
    <property type="entry name" value="Regulator of K+ conductance, C-terminal domain"/>
    <property type="match status" value="2"/>
</dbReference>
<dbReference type="Pfam" id="PF02080">
    <property type="entry name" value="TrkA_C"/>
    <property type="match status" value="2"/>
</dbReference>
<evidence type="ECO:0000313" key="9">
    <source>
        <dbReference type="EMBL" id="MET3617589.1"/>
    </source>
</evidence>
<dbReference type="PANTHER" id="PTHR43833">
    <property type="entry name" value="POTASSIUM CHANNEL PROTEIN 2-RELATED-RELATED"/>
    <property type="match status" value="1"/>
</dbReference>
<evidence type="ECO:0000313" key="10">
    <source>
        <dbReference type="Proteomes" id="UP001549162"/>
    </source>
</evidence>
<keyword evidence="6" id="KW-0406">Ion transport</keyword>
<dbReference type="PROSITE" id="PS51201">
    <property type="entry name" value="RCK_N"/>
    <property type="match status" value="1"/>
</dbReference>
<dbReference type="SUPFAM" id="SSF116726">
    <property type="entry name" value="TrkA C-terminal domain-like"/>
    <property type="match status" value="2"/>
</dbReference>
<dbReference type="PANTHER" id="PTHR43833:SF5">
    <property type="entry name" value="TRK SYSTEM POTASSIUM UPTAKE PROTEIN TRKA"/>
    <property type="match status" value="1"/>
</dbReference>
<dbReference type="Pfam" id="PF02254">
    <property type="entry name" value="TrkA_N"/>
    <property type="match status" value="2"/>
</dbReference>
<evidence type="ECO:0000256" key="2">
    <source>
        <dbReference type="ARBA" id="ARBA00022448"/>
    </source>
</evidence>
<dbReference type="InterPro" id="IPR036721">
    <property type="entry name" value="RCK_C_sf"/>
</dbReference>
<evidence type="ECO:0000256" key="4">
    <source>
        <dbReference type="ARBA" id="ARBA00022958"/>
    </source>
</evidence>
<dbReference type="Proteomes" id="UP001549162">
    <property type="component" value="Unassembled WGS sequence"/>
</dbReference>
<keyword evidence="3" id="KW-0633">Potassium transport</keyword>
<dbReference type="PRINTS" id="PR00335">
    <property type="entry name" value="KUPTAKETRKA"/>
</dbReference>
<dbReference type="InterPro" id="IPR003148">
    <property type="entry name" value="RCK_N"/>
</dbReference>
<dbReference type="RefSeq" id="WP_354368190.1">
    <property type="nucleotide sequence ID" value="NZ_JBEPMA010000006.1"/>
</dbReference>
<gene>
    <name evidence="9" type="ORF">ABID14_001223</name>
</gene>
<dbReference type="PROSITE" id="PS51202">
    <property type="entry name" value="RCK_C"/>
    <property type="match status" value="2"/>
</dbReference>
<evidence type="ECO:0000256" key="1">
    <source>
        <dbReference type="ARBA" id="ARBA00017378"/>
    </source>
</evidence>
<dbReference type="SUPFAM" id="SSF51735">
    <property type="entry name" value="NAD(P)-binding Rossmann-fold domains"/>
    <property type="match status" value="2"/>
</dbReference>
<evidence type="ECO:0000259" key="8">
    <source>
        <dbReference type="PROSITE" id="PS51202"/>
    </source>
</evidence>
<keyword evidence="4" id="KW-0630">Potassium</keyword>
<accession>A0ABV2JCT4</accession>
<organism evidence="9 10">
    <name type="scientific">Peptoniphilus olsenii</name>
    <dbReference type="NCBI Taxonomy" id="411570"/>
    <lineage>
        <taxon>Bacteria</taxon>
        <taxon>Bacillati</taxon>
        <taxon>Bacillota</taxon>
        <taxon>Tissierellia</taxon>
        <taxon>Tissierellales</taxon>
        <taxon>Peptoniphilaceae</taxon>
        <taxon>Peptoniphilus</taxon>
    </lineage>
</organism>
<dbReference type="InterPro" id="IPR050721">
    <property type="entry name" value="Trk_Ktr_HKT_K-transport"/>
</dbReference>
<evidence type="ECO:0000256" key="3">
    <source>
        <dbReference type="ARBA" id="ARBA00022538"/>
    </source>
</evidence>
<dbReference type="EMBL" id="JBEPMA010000006">
    <property type="protein sequence ID" value="MET3617589.1"/>
    <property type="molecule type" value="Genomic_DNA"/>
</dbReference>
<comment type="caution">
    <text evidence="9">The sequence shown here is derived from an EMBL/GenBank/DDBJ whole genome shotgun (WGS) entry which is preliminary data.</text>
</comment>
<sequence>MKILIIGAGKVGKTIANTLALDDFDIDIVDRVSENFEDLSKEVTAFTGDVLNGSFLKTFDLEKYDYIIIGTDSDKTNIIIASVLKDVDTKVVLRLDELESVYEIKYLKKTFDNVVHVFNKSLETAKLLIKLIGHSDYYQADYFGRGKIEVTGHLIDYDKEFENMKIKDIGSLATILVVGVLREGELLVPNGDTILQSEDFIYLMGLSRDIRNFKNTHFELQKNKIDRDVVIASGDSIVNEMISNLKNVNLKIIEPDREKSKEYRAKNSNAFVVNKKLKNDKLFIDESISKEATFISMTESDELNIVLGLMAKNHGIKNNIVIQNENNYSQILDPLEIHRIIDPKVLVANEIIKSLNLGMKLSINFMFGGKARVYEIQIPEDFEYIGKTLSQIDLGEGIIIGGIIRFDNSAVIPRGNTEIKKGDRLVIFCTNESRRELEKLIDPVLKRSIFEFFRR</sequence>
<keyword evidence="2" id="KW-0813">Transport</keyword>
<feature type="domain" description="RCK C-terminal" evidence="8">
    <location>
        <begin position="360"/>
        <end position="443"/>
    </location>
</feature>
<evidence type="ECO:0000256" key="5">
    <source>
        <dbReference type="ARBA" id="ARBA00023027"/>
    </source>
</evidence>
<proteinExistence type="predicted"/>
<dbReference type="InterPro" id="IPR006037">
    <property type="entry name" value="RCK_C"/>
</dbReference>
<dbReference type="InterPro" id="IPR006036">
    <property type="entry name" value="K_uptake_TrkA"/>
</dbReference>
<keyword evidence="10" id="KW-1185">Reference proteome</keyword>
<dbReference type="Gene3D" id="3.40.50.720">
    <property type="entry name" value="NAD(P)-binding Rossmann-like Domain"/>
    <property type="match status" value="2"/>
</dbReference>
<evidence type="ECO:0000256" key="6">
    <source>
        <dbReference type="ARBA" id="ARBA00023065"/>
    </source>
</evidence>
<keyword evidence="5" id="KW-0520">NAD</keyword>